<organism evidence="1 2">
    <name type="scientific">Naganishia friedmannii</name>
    <dbReference type="NCBI Taxonomy" id="89922"/>
    <lineage>
        <taxon>Eukaryota</taxon>
        <taxon>Fungi</taxon>
        <taxon>Dikarya</taxon>
        <taxon>Basidiomycota</taxon>
        <taxon>Agaricomycotina</taxon>
        <taxon>Tremellomycetes</taxon>
        <taxon>Filobasidiales</taxon>
        <taxon>Filobasidiaceae</taxon>
        <taxon>Naganishia</taxon>
    </lineage>
</organism>
<reference evidence="1" key="1">
    <citation type="submission" date="2023-04" db="EMBL/GenBank/DDBJ databases">
        <title>Draft Genome sequencing of Naganishia species isolated from polar environments using Oxford Nanopore Technology.</title>
        <authorList>
            <person name="Leo P."/>
            <person name="Venkateswaran K."/>
        </authorList>
    </citation>
    <scope>NUCLEOTIDE SEQUENCE</scope>
    <source>
        <strain evidence="1">MNA-CCFEE 5423</strain>
    </source>
</reference>
<name>A0ACC2W469_9TREE</name>
<comment type="caution">
    <text evidence="1">The sequence shown here is derived from an EMBL/GenBank/DDBJ whole genome shotgun (WGS) entry which is preliminary data.</text>
</comment>
<evidence type="ECO:0000313" key="2">
    <source>
        <dbReference type="Proteomes" id="UP001227268"/>
    </source>
</evidence>
<accession>A0ACC2W469</accession>
<keyword evidence="2" id="KW-1185">Reference proteome</keyword>
<protein>
    <submittedName>
        <fullName evidence="1">Uncharacterized protein</fullName>
    </submittedName>
</protein>
<evidence type="ECO:0000313" key="1">
    <source>
        <dbReference type="EMBL" id="KAJ9106203.1"/>
    </source>
</evidence>
<dbReference type="EMBL" id="JASBWT010000003">
    <property type="protein sequence ID" value="KAJ9106203.1"/>
    <property type="molecule type" value="Genomic_DNA"/>
</dbReference>
<sequence length="770" mass="85443">MAPPTSNERSTPHPAIQSFVQHQPAPRHVRTTSQQSRPSQSNNQPHQVQVQPNPSQPPSSKKSSLPVSQPRFFPLDTLSIRPPPSVPPPSVSPVTTTAASNSGVQMYEPLNLFTDVFPRMRQMIDSYEATCRPVITPGQESIWKLNGIIHNQISIIQMQDKYIRSRDKHLQQVETLHFNQTAELKKRLLITENDLSLEKSIMSQLRQQKNEMELLRRKDFAELQKVQAKRNDLLFEMDKMKREHVIALGTLQLMHKAELKRERDQRKKLEKETESTSVSPAQASIISELEVKVRTQAEVIRNLELEKRTSKEHPGRHDLGKQTNELGHTIKSMSPDPTSVIRDLEAKIGVQAQIVERLEQEKRSLKEEYERLDSEGEIVGFAGRGGDADAEIKPPPRRRAGRPKGSKNRVPSASLPSPIISSTLLPEESDISQGLSGRQVLQLKRKLKNNVITKAQAKDEAMRLRSGGETIISPASLDNPLISSAATISTDERASSKSSLLVHDINPALQVNASSSLSSDVSAEVYATESIRTEVAVPEELEDQSEEQAVESRDWRRPEKDKTRVNVDKGETQTEHANLESQSQDRRSIPGHHDSAVDARTEITIDSDQQNKSPAQDCGRLSALAELASNGMEMKKDITLENIQELLVALAPLQPSLPSIPSPSPSDVRVSRNPTNRISDPTRIFFSDMSDSELSMSPPSHSSRTFHAFSPSPPTAANMASTDAPATDSPRTRNATHPAPSVLQPNDRKRKGNNTYSPAGKIARTTGPGF</sequence>
<proteinExistence type="predicted"/>
<dbReference type="Proteomes" id="UP001227268">
    <property type="component" value="Unassembled WGS sequence"/>
</dbReference>
<gene>
    <name evidence="1" type="ORF">QFC21_001347</name>
</gene>